<reference evidence="1" key="2">
    <citation type="journal article" date="2015" name="Fish Shellfish Immunol.">
        <title>Early steps in the European eel (Anguilla anguilla)-Vibrio vulnificus interaction in the gills: Role of the RtxA13 toxin.</title>
        <authorList>
            <person name="Callol A."/>
            <person name="Pajuelo D."/>
            <person name="Ebbesson L."/>
            <person name="Teles M."/>
            <person name="MacKenzie S."/>
            <person name="Amaro C."/>
        </authorList>
    </citation>
    <scope>NUCLEOTIDE SEQUENCE</scope>
</reference>
<proteinExistence type="predicted"/>
<reference evidence="1" key="1">
    <citation type="submission" date="2014-11" db="EMBL/GenBank/DDBJ databases">
        <authorList>
            <person name="Amaro Gonzalez C."/>
        </authorList>
    </citation>
    <scope>NUCLEOTIDE SEQUENCE</scope>
</reference>
<accession>A0A0E9XLS8</accession>
<dbReference type="EMBL" id="GBXM01004953">
    <property type="protein sequence ID" value="JAI03625.1"/>
    <property type="molecule type" value="Transcribed_RNA"/>
</dbReference>
<name>A0A0E9XLS8_ANGAN</name>
<protein>
    <submittedName>
        <fullName evidence="1">Uncharacterized protein</fullName>
    </submittedName>
</protein>
<organism evidence="1">
    <name type="scientific">Anguilla anguilla</name>
    <name type="common">European freshwater eel</name>
    <name type="synonym">Muraena anguilla</name>
    <dbReference type="NCBI Taxonomy" id="7936"/>
    <lineage>
        <taxon>Eukaryota</taxon>
        <taxon>Metazoa</taxon>
        <taxon>Chordata</taxon>
        <taxon>Craniata</taxon>
        <taxon>Vertebrata</taxon>
        <taxon>Euteleostomi</taxon>
        <taxon>Actinopterygii</taxon>
        <taxon>Neopterygii</taxon>
        <taxon>Teleostei</taxon>
        <taxon>Anguilliformes</taxon>
        <taxon>Anguillidae</taxon>
        <taxon>Anguilla</taxon>
    </lineage>
</organism>
<evidence type="ECO:0000313" key="1">
    <source>
        <dbReference type="EMBL" id="JAI03625.1"/>
    </source>
</evidence>
<sequence length="20" mass="2301">MSSFCIVTNMNVQKVFLLLI</sequence>
<dbReference type="AlphaFoldDB" id="A0A0E9XLS8"/>